<dbReference type="AlphaFoldDB" id="A0A915Q1L7"/>
<reference evidence="2" key="1">
    <citation type="submission" date="2022-11" db="UniProtKB">
        <authorList>
            <consortium name="WormBaseParasite"/>
        </authorList>
    </citation>
    <scope>IDENTIFICATION</scope>
</reference>
<dbReference type="Proteomes" id="UP000887581">
    <property type="component" value="Unplaced"/>
</dbReference>
<name>A0A915Q1L7_9BILA</name>
<keyword evidence="1" id="KW-1185">Reference proteome</keyword>
<evidence type="ECO:0000313" key="1">
    <source>
        <dbReference type="Proteomes" id="UP000887581"/>
    </source>
</evidence>
<dbReference type="WBParaSite" id="sdigi.contig45.g2819.t1">
    <property type="protein sequence ID" value="sdigi.contig45.g2819.t1"/>
    <property type="gene ID" value="sdigi.contig45.g2819"/>
</dbReference>
<accession>A0A915Q1L7</accession>
<organism evidence="1 2">
    <name type="scientific">Setaria digitata</name>
    <dbReference type="NCBI Taxonomy" id="48799"/>
    <lineage>
        <taxon>Eukaryota</taxon>
        <taxon>Metazoa</taxon>
        <taxon>Ecdysozoa</taxon>
        <taxon>Nematoda</taxon>
        <taxon>Chromadorea</taxon>
        <taxon>Rhabditida</taxon>
        <taxon>Spirurina</taxon>
        <taxon>Spiruromorpha</taxon>
        <taxon>Filarioidea</taxon>
        <taxon>Setariidae</taxon>
        <taxon>Setaria</taxon>
    </lineage>
</organism>
<sequence>MSTSFQVSFGVGIYVGIYLDQNRQIHKVSSPKELFIHFLDEADHFLTGIREESNGNRLRKEDETFFKEIDDWFNPKKH</sequence>
<evidence type="ECO:0000313" key="2">
    <source>
        <dbReference type="WBParaSite" id="sdigi.contig45.g2819.t1"/>
    </source>
</evidence>
<proteinExistence type="predicted"/>
<protein>
    <submittedName>
        <fullName evidence="2">Uncharacterized protein</fullName>
    </submittedName>
</protein>